<reference evidence="10 11" key="2">
    <citation type="submission" date="2019-01" db="EMBL/GenBank/DDBJ databases">
        <title>Sinorhodobacter populi sp. nov. isolated from the symptomatic bark tissue of Populus euramericana canker.</title>
        <authorList>
            <person name="Xu G."/>
        </authorList>
    </citation>
    <scope>NUCLEOTIDE SEQUENCE [LARGE SCALE GENOMIC DNA]</scope>
    <source>
        <strain evidence="10 11">CGMCC 1.12963</strain>
    </source>
</reference>
<dbReference type="AlphaFoldDB" id="A0A443LZP7"/>
<sequence>MSLDLSVWLSRGPYIVQGFWLTLAMVGAVLVISAPLALAVGLALTSGRRGLTAAVGFFSWLVRGIPPLIILMIAYYILPITLNLRLQPLSAAIWGFVLYNTFIFGEVVASGLRAVPRGQREAITAMGLPPLRALRRIVLPQAMPVIIPPYISYATDMVKSTALAGSIGVMDLVTRANQAIVATNRPFEILIGVAVIYGIFDAALIALQFWSERRWTRSRRRTA</sequence>
<evidence type="ECO:0000313" key="10">
    <source>
        <dbReference type="EMBL" id="RWR54699.1"/>
    </source>
</evidence>
<dbReference type="PROSITE" id="PS50928">
    <property type="entry name" value="ABC_TM1"/>
    <property type="match status" value="1"/>
</dbReference>
<evidence type="ECO:0000256" key="1">
    <source>
        <dbReference type="ARBA" id="ARBA00004429"/>
    </source>
</evidence>
<dbReference type="InterPro" id="IPR043429">
    <property type="entry name" value="ArtM/GltK/GlnP/TcyL/YhdX-like"/>
</dbReference>
<dbReference type="GO" id="GO:0006865">
    <property type="term" value="P:amino acid transport"/>
    <property type="evidence" value="ECO:0007669"/>
    <property type="project" value="TreeGrafter"/>
</dbReference>
<dbReference type="Gene3D" id="1.10.3720.10">
    <property type="entry name" value="MetI-like"/>
    <property type="match status" value="1"/>
</dbReference>
<dbReference type="SUPFAM" id="SSF161098">
    <property type="entry name" value="MetI-like"/>
    <property type="match status" value="1"/>
</dbReference>
<feature type="transmembrane region" description="Helical" evidence="8">
    <location>
        <begin position="189"/>
        <end position="210"/>
    </location>
</feature>
<feature type="transmembrane region" description="Helical" evidence="8">
    <location>
        <begin position="133"/>
        <end position="151"/>
    </location>
</feature>
<evidence type="ECO:0000259" key="9">
    <source>
        <dbReference type="PROSITE" id="PS50928"/>
    </source>
</evidence>
<feature type="transmembrane region" description="Helical" evidence="8">
    <location>
        <begin position="20"/>
        <end position="44"/>
    </location>
</feature>
<evidence type="ECO:0000256" key="6">
    <source>
        <dbReference type="ARBA" id="ARBA00022989"/>
    </source>
</evidence>
<comment type="similarity">
    <text evidence="2">Belongs to the binding-protein-dependent transport system permease family. HisMQ subfamily.</text>
</comment>
<keyword evidence="6 8" id="KW-1133">Transmembrane helix</keyword>
<dbReference type="RefSeq" id="WP_128154168.1">
    <property type="nucleotide sequence ID" value="NZ_JBHSOM010000007.1"/>
</dbReference>
<evidence type="ECO:0000256" key="2">
    <source>
        <dbReference type="ARBA" id="ARBA00010072"/>
    </source>
</evidence>
<evidence type="ECO:0000256" key="3">
    <source>
        <dbReference type="ARBA" id="ARBA00022448"/>
    </source>
</evidence>
<dbReference type="EMBL" id="SAVA01000001">
    <property type="protein sequence ID" value="RWR54699.1"/>
    <property type="molecule type" value="Genomic_DNA"/>
</dbReference>
<proteinExistence type="inferred from homology"/>
<dbReference type="PANTHER" id="PTHR30614">
    <property type="entry name" value="MEMBRANE COMPONENT OF AMINO ACID ABC TRANSPORTER"/>
    <property type="match status" value="1"/>
</dbReference>
<name>A0A443LZP7_9RHOB</name>
<comment type="subcellular location">
    <subcellularLocation>
        <location evidence="1">Cell inner membrane</location>
        <topology evidence="1">Multi-pass membrane protein</topology>
    </subcellularLocation>
    <subcellularLocation>
        <location evidence="8">Cell membrane</location>
        <topology evidence="8">Multi-pass membrane protein</topology>
    </subcellularLocation>
</comment>
<feature type="transmembrane region" description="Helical" evidence="8">
    <location>
        <begin position="89"/>
        <end position="112"/>
    </location>
</feature>
<dbReference type="InterPro" id="IPR010065">
    <property type="entry name" value="AA_ABC_transptr_permease_3TM"/>
</dbReference>
<evidence type="ECO:0000256" key="4">
    <source>
        <dbReference type="ARBA" id="ARBA00022475"/>
    </source>
</evidence>
<dbReference type="NCBIfam" id="TIGR01726">
    <property type="entry name" value="HEQRo_perm_3TM"/>
    <property type="match status" value="1"/>
</dbReference>
<dbReference type="GO" id="GO:0022857">
    <property type="term" value="F:transmembrane transporter activity"/>
    <property type="evidence" value="ECO:0007669"/>
    <property type="project" value="InterPro"/>
</dbReference>
<dbReference type="InterPro" id="IPR000515">
    <property type="entry name" value="MetI-like"/>
</dbReference>
<evidence type="ECO:0000256" key="5">
    <source>
        <dbReference type="ARBA" id="ARBA00022692"/>
    </source>
</evidence>
<keyword evidence="5 8" id="KW-0812">Transmembrane</keyword>
<keyword evidence="7 8" id="KW-0472">Membrane</keyword>
<protein>
    <submittedName>
        <fullName evidence="10">Amino acid ABC transporter permease</fullName>
    </submittedName>
</protein>
<comment type="caution">
    <text evidence="10">The sequence shown here is derived from an EMBL/GenBank/DDBJ whole genome shotgun (WGS) entry which is preliminary data.</text>
</comment>
<evidence type="ECO:0000256" key="8">
    <source>
        <dbReference type="RuleBase" id="RU363032"/>
    </source>
</evidence>
<dbReference type="GO" id="GO:0043190">
    <property type="term" value="C:ATP-binding cassette (ABC) transporter complex"/>
    <property type="evidence" value="ECO:0007669"/>
    <property type="project" value="InterPro"/>
</dbReference>
<reference evidence="11" key="1">
    <citation type="submission" date="2019-01" db="EMBL/GenBank/DDBJ databases">
        <title>Sinorhodobacter populi sp. nov. isolated from the symptomatic bark tissue of Populus euramericana canker.</title>
        <authorList>
            <person name="Li Y."/>
        </authorList>
    </citation>
    <scope>NUCLEOTIDE SEQUENCE [LARGE SCALE GENOMIC DNA]</scope>
    <source>
        <strain evidence="11">CGMCC 1.12963</strain>
    </source>
</reference>
<evidence type="ECO:0000313" key="11">
    <source>
        <dbReference type="Proteomes" id="UP000288071"/>
    </source>
</evidence>
<dbReference type="PANTHER" id="PTHR30614:SF21">
    <property type="entry name" value="AMINO ACID ABC TRANSPORTER PERMEASE"/>
    <property type="match status" value="1"/>
</dbReference>
<gene>
    <name evidence="10" type="ORF">EOW66_01115</name>
</gene>
<keyword evidence="4" id="KW-1003">Cell membrane</keyword>
<dbReference type="CDD" id="cd06261">
    <property type="entry name" value="TM_PBP2"/>
    <property type="match status" value="1"/>
</dbReference>
<organism evidence="10 11">
    <name type="scientific">Paenirhodobacter huangdaonensis</name>
    <dbReference type="NCBI Taxonomy" id="2501515"/>
    <lineage>
        <taxon>Bacteria</taxon>
        <taxon>Pseudomonadati</taxon>
        <taxon>Pseudomonadota</taxon>
        <taxon>Alphaproteobacteria</taxon>
        <taxon>Rhodobacterales</taxon>
        <taxon>Rhodobacter group</taxon>
        <taxon>Paenirhodobacter</taxon>
    </lineage>
</organism>
<keyword evidence="11" id="KW-1185">Reference proteome</keyword>
<dbReference type="InterPro" id="IPR035906">
    <property type="entry name" value="MetI-like_sf"/>
</dbReference>
<dbReference type="Proteomes" id="UP000288071">
    <property type="component" value="Unassembled WGS sequence"/>
</dbReference>
<keyword evidence="3 8" id="KW-0813">Transport</keyword>
<accession>A0A443LZP7</accession>
<evidence type="ECO:0000256" key="7">
    <source>
        <dbReference type="ARBA" id="ARBA00023136"/>
    </source>
</evidence>
<feature type="transmembrane region" description="Helical" evidence="8">
    <location>
        <begin position="51"/>
        <end position="77"/>
    </location>
</feature>
<dbReference type="Pfam" id="PF00528">
    <property type="entry name" value="BPD_transp_1"/>
    <property type="match status" value="1"/>
</dbReference>
<feature type="domain" description="ABC transmembrane type-1" evidence="9">
    <location>
        <begin position="19"/>
        <end position="208"/>
    </location>
</feature>